<keyword evidence="2" id="KW-1185">Reference proteome</keyword>
<gene>
    <name evidence="1" type="ORF">2050HW_00003</name>
</gene>
<protein>
    <submittedName>
        <fullName evidence="1">Uncharacterized protein</fullName>
    </submittedName>
</protein>
<dbReference type="EMBL" id="MF285618">
    <property type="protein sequence ID" value="ATA65338.1"/>
    <property type="molecule type" value="Genomic_DNA"/>
</dbReference>
<evidence type="ECO:0000313" key="2">
    <source>
        <dbReference type="Proteomes" id="UP000223363"/>
    </source>
</evidence>
<sequence length="280" mass="31784">MILEDLMSYVEKTNSPERVSAYKGLLPFLMQLDPSLMEMNLSQFVGFMDSYDTTNNREQLDNFLIQVVTEGIEDFGVYLADDMDYRDALFLLGDTLKALYRVDQYEDMATLSNLLDEGLTAKETVVSILGTVSPEIQQERLLDFIEDVSTTLVRQWKDAFADLAYQFDEQIPSADALLVERVRLALQELQIESARTYFTEGGIIGEPMDNYLDYFLGYLKPTDSELIAKYALFSAIASDTPPDEVRTNVASKMEFYYNGAELLAVTRKIASLPLPEFVYA</sequence>
<accession>A0A289ZTC4</accession>
<evidence type="ECO:0000313" key="1">
    <source>
        <dbReference type="EMBL" id="ATA65338.1"/>
    </source>
</evidence>
<dbReference type="Proteomes" id="UP000223363">
    <property type="component" value="Segment"/>
</dbReference>
<reference evidence="2" key="1">
    <citation type="submission" date="2017-06" db="EMBL/GenBank/DDBJ databases">
        <authorList>
            <person name="Zhao X."/>
        </authorList>
    </citation>
    <scope>NUCLEOTIDE SEQUENCE [LARGE SCALE GENOMIC DNA]</scope>
</reference>
<name>A0A289ZTC4_9CAUD</name>
<organism evidence="1 2">
    <name type="scientific">Serratia phage vB_SmaM_ 2050HW</name>
    <dbReference type="NCBI Taxonomy" id="2024252"/>
    <lineage>
        <taxon>Viruses</taxon>
        <taxon>Duplodnaviria</taxon>
        <taxon>Heunggongvirae</taxon>
        <taxon>Uroviricota</taxon>
        <taxon>Caudoviricetes</taxon>
        <taxon>Chimalliviridae</taxon>
        <taxon>Moabitevirus</taxon>
        <taxon>Moabitevirus mv2050HW</taxon>
    </lineage>
</organism>
<proteinExistence type="predicted"/>